<dbReference type="SMART" id="SM00534">
    <property type="entry name" value="MUTSac"/>
    <property type="match status" value="1"/>
</dbReference>
<evidence type="ECO:0000256" key="9">
    <source>
        <dbReference type="SAM" id="Coils"/>
    </source>
</evidence>
<evidence type="ECO:0000256" key="5">
    <source>
        <dbReference type="ARBA" id="ARBA00022801"/>
    </source>
</evidence>
<name>A0A7N0TK53_KALFE</name>
<evidence type="ECO:0000256" key="3">
    <source>
        <dbReference type="ARBA" id="ARBA00022741"/>
    </source>
</evidence>
<keyword evidence="3" id="KW-0547">Nucleotide-binding</keyword>
<dbReference type="PANTHER" id="PTHR48466:SF1">
    <property type="entry name" value="SMR DOMAIN-CONTAINING PROTEIN"/>
    <property type="match status" value="1"/>
</dbReference>
<evidence type="ECO:0000256" key="1">
    <source>
        <dbReference type="ARBA" id="ARBA00022722"/>
    </source>
</evidence>
<dbReference type="PANTHER" id="PTHR48466">
    <property type="entry name" value="OS10G0509000 PROTEIN-RELATED"/>
    <property type="match status" value="1"/>
</dbReference>
<dbReference type="GO" id="GO:0140664">
    <property type="term" value="F:ATP-dependent DNA damage sensor activity"/>
    <property type="evidence" value="ECO:0007669"/>
    <property type="project" value="InterPro"/>
</dbReference>
<dbReference type="SMART" id="SM00463">
    <property type="entry name" value="SMR"/>
    <property type="match status" value="1"/>
</dbReference>
<keyword evidence="5" id="KW-0378">Hydrolase</keyword>
<evidence type="ECO:0000313" key="12">
    <source>
        <dbReference type="EnsemblPlants" id="Kaladp0039s0226.2.v1.1"/>
    </source>
</evidence>
<dbReference type="AlphaFoldDB" id="A0A7N0TK53"/>
<keyword evidence="13" id="KW-1185">Reference proteome</keyword>
<evidence type="ECO:0000256" key="2">
    <source>
        <dbReference type="ARBA" id="ARBA00022730"/>
    </source>
</evidence>
<dbReference type="GO" id="GO:0030983">
    <property type="term" value="F:mismatched DNA binding"/>
    <property type="evidence" value="ECO:0007669"/>
    <property type="project" value="InterPro"/>
</dbReference>
<evidence type="ECO:0000313" key="13">
    <source>
        <dbReference type="Proteomes" id="UP000594263"/>
    </source>
</evidence>
<keyword evidence="8" id="KW-0238">DNA-binding</keyword>
<dbReference type="Pfam" id="PF00488">
    <property type="entry name" value="MutS_V"/>
    <property type="match status" value="1"/>
</dbReference>
<dbReference type="GO" id="GO:0016887">
    <property type="term" value="F:ATP hydrolysis activity"/>
    <property type="evidence" value="ECO:0007669"/>
    <property type="project" value="InterPro"/>
</dbReference>
<evidence type="ECO:0000256" key="8">
    <source>
        <dbReference type="ARBA" id="ARBA00023125"/>
    </source>
</evidence>
<dbReference type="PROSITE" id="PS00486">
    <property type="entry name" value="DNA_MISMATCH_REPAIR_2"/>
    <property type="match status" value="1"/>
</dbReference>
<evidence type="ECO:0000256" key="7">
    <source>
        <dbReference type="ARBA" id="ARBA00022884"/>
    </source>
</evidence>
<dbReference type="EnsemblPlants" id="Kaladp0039s0226.2.v1.1">
    <property type="protein sequence ID" value="Kaladp0039s0226.2.v1.1"/>
    <property type="gene ID" value="Kaladp0039s0226.v1.1"/>
</dbReference>
<dbReference type="PIRSF" id="PIRSF005814">
    <property type="entry name" value="MutS_YshD"/>
    <property type="match status" value="1"/>
</dbReference>
<dbReference type="InterPro" id="IPR000432">
    <property type="entry name" value="DNA_mismatch_repair_MutS_C"/>
</dbReference>
<sequence length="811" mass="90533">MAERLSQSTVTGRREGTFNNSSTFTSQTISADRWANALYSASAEDRATVGCFLLFQEIRESPSLTQKPVTERLVCEHAARTRCDFQTELEQRIGYCIDCSLLVILDRASEDLEFIRAERRKNREDLDSLLKEESVRVFQARGSDRPLVTSRRSRACIGIRATHKHLLPGGVILDASSSGATYFMEPKDAVQLNNMEVKLLNYEKEEEKNILRSFTDDISKAEKEILYLIDKVLEVDLACARAAYGRWMRGVCPTLNCEREKSLFVDIEGIRHPILLESSLPSLSDVSSFKGGSSVKSFENSNAMNSRKCSSETLNFPVPIDLKIGGGTTVVVISGPNTGGKTASMKTIGLASLMSKAGMYLSAGNQPKIPWFDLILADIGDHQSLEQSLSTFSGHMSRIRKILEVSTNDSLVLIDEIGSGTDPSEGVALSTSILQYLKDRVGLAVVTTHYADLSLLKNKDSQFENAAMEFSLDTLLPTYRILWGTVGNSNALTIASSIGFDKKVIERARQWVQQLDPDKQQERKGLLYLSLVEERQRLEMQSKTAASIYSEIIDLYREIRDEANDLDNRLAVIKSQETKKVRRELRAAKAQIEKVLEDFENQVMNASPDEYNLLIRKSESKIMAIVKALEPSDDYASKSTDDNTYIPKVGDQVYVKGLGDKVATIVEPPGDDETVLVQYGKIKVRVKTTNLRVFSSRELNASSSSVPMRNKRIKDLPSNSETKTEEKAFGPVIQTSKNTVDLRGMRVEEASQHLEMAILSTDSRSVLFIIHGMGTGALKERVYEMLKNNPRIAKFEQEDPMNYGCTVAYIK</sequence>
<feature type="domain" description="Smr" evidence="11">
    <location>
        <begin position="740"/>
        <end position="811"/>
    </location>
</feature>
<evidence type="ECO:0000256" key="4">
    <source>
        <dbReference type="ARBA" id="ARBA00022759"/>
    </source>
</evidence>
<feature type="coiled-coil region" evidence="9">
    <location>
        <begin position="556"/>
        <end position="602"/>
    </location>
</feature>
<accession>A0A7N0TK53</accession>
<evidence type="ECO:0000256" key="10">
    <source>
        <dbReference type="SAM" id="MobiDB-lite"/>
    </source>
</evidence>
<dbReference type="InterPro" id="IPR046893">
    <property type="entry name" value="MSSS"/>
</dbReference>
<dbReference type="InterPro" id="IPR005747">
    <property type="entry name" value="MutS2"/>
</dbReference>
<keyword evidence="1" id="KW-0540">Nuclease</keyword>
<dbReference type="Gramene" id="Kaladp0039s0226.2.v1.1">
    <property type="protein sequence ID" value="Kaladp0039s0226.2.v1.1"/>
    <property type="gene ID" value="Kaladp0039s0226.v1.1"/>
</dbReference>
<dbReference type="PROSITE" id="PS50828">
    <property type="entry name" value="SMR"/>
    <property type="match status" value="1"/>
</dbReference>
<dbReference type="InterPro" id="IPR002625">
    <property type="entry name" value="Smr_dom"/>
</dbReference>
<dbReference type="GO" id="GO:0045910">
    <property type="term" value="P:negative regulation of DNA recombination"/>
    <property type="evidence" value="ECO:0007669"/>
    <property type="project" value="InterPro"/>
</dbReference>
<dbReference type="Gene3D" id="3.40.50.300">
    <property type="entry name" value="P-loop containing nucleotide triphosphate hydrolases"/>
    <property type="match status" value="1"/>
</dbReference>
<protein>
    <recommendedName>
        <fullName evidence="11">Smr domain-containing protein</fullName>
    </recommendedName>
</protein>
<feature type="compositionally biased region" description="Polar residues" evidence="10">
    <location>
        <begin position="1"/>
        <end position="11"/>
    </location>
</feature>
<keyword evidence="4" id="KW-0255">Endonuclease</keyword>
<keyword evidence="2" id="KW-0699">rRNA-binding</keyword>
<reference evidence="12" key="1">
    <citation type="submission" date="2021-01" db="UniProtKB">
        <authorList>
            <consortium name="EnsemblPlants"/>
        </authorList>
    </citation>
    <scope>IDENTIFICATION</scope>
</reference>
<dbReference type="InterPro" id="IPR045076">
    <property type="entry name" value="MutS"/>
</dbReference>
<keyword evidence="6" id="KW-0067">ATP-binding</keyword>
<evidence type="ECO:0000256" key="6">
    <source>
        <dbReference type="ARBA" id="ARBA00022840"/>
    </source>
</evidence>
<dbReference type="GO" id="GO:0019843">
    <property type="term" value="F:rRNA binding"/>
    <property type="evidence" value="ECO:0007669"/>
    <property type="project" value="UniProtKB-KW"/>
</dbReference>
<dbReference type="InterPro" id="IPR036063">
    <property type="entry name" value="Smr_dom_sf"/>
</dbReference>
<dbReference type="SUPFAM" id="SSF52540">
    <property type="entry name" value="P-loop containing nucleoside triphosphate hydrolases"/>
    <property type="match status" value="1"/>
</dbReference>
<dbReference type="InterPro" id="IPR027417">
    <property type="entry name" value="P-loop_NTPase"/>
</dbReference>
<feature type="coiled-coil region" evidence="9">
    <location>
        <begin position="105"/>
        <end position="132"/>
    </location>
</feature>
<dbReference type="Proteomes" id="UP000594263">
    <property type="component" value="Unplaced"/>
</dbReference>
<dbReference type="NCBIfam" id="TIGR01069">
    <property type="entry name" value="mutS2"/>
    <property type="match status" value="1"/>
</dbReference>
<dbReference type="FunFam" id="3.40.50.300:FF:001814">
    <property type="entry name" value="DNA mismatch repair protein MutS type 2"/>
    <property type="match status" value="1"/>
</dbReference>
<dbReference type="SUPFAM" id="SSF48334">
    <property type="entry name" value="DNA repair protein MutS, domain III"/>
    <property type="match status" value="1"/>
</dbReference>
<organism evidence="12 13">
    <name type="scientific">Kalanchoe fedtschenkoi</name>
    <name type="common">Lavender scallops</name>
    <name type="synonym">South American air plant</name>
    <dbReference type="NCBI Taxonomy" id="63787"/>
    <lineage>
        <taxon>Eukaryota</taxon>
        <taxon>Viridiplantae</taxon>
        <taxon>Streptophyta</taxon>
        <taxon>Embryophyta</taxon>
        <taxon>Tracheophyta</taxon>
        <taxon>Spermatophyta</taxon>
        <taxon>Magnoliopsida</taxon>
        <taxon>eudicotyledons</taxon>
        <taxon>Gunneridae</taxon>
        <taxon>Pentapetalae</taxon>
        <taxon>Saxifragales</taxon>
        <taxon>Crassulaceae</taxon>
        <taxon>Kalanchoe</taxon>
    </lineage>
</organism>
<dbReference type="GO" id="GO:0006298">
    <property type="term" value="P:mismatch repair"/>
    <property type="evidence" value="ECO:0007669"/>
    <property type="project" value="InterPro"/>
</dbReference>
<dbReference type="Gene3D" id="3.30.1370.110">
    <property type="match status" value="1"/>
</dbReference>
<proteinExistence type="predicted"/>
<dbReference type="FunFam" id="3.30.1370.110:FF:000004">
    <property type="entry name" value="Endonuclease MutS2"/>
    <property type="match status" value="1"/>
</dbReference>
<dbReference type="Pfam" id="PF20297">
    <property type="entry name" value="MSSS"/>
    <property type="match status" value="1"/>
</dbReference>
<dbReference type="Gramene" id="Kaladp0039s0226.1.v1.1">
    <property type="protein sequence ID" value="Kaladp0039s0226.1.v1.1"/>
    <property type="gene ID" value="Kaladp0039s0226.v1.1"/>
</dbReference>
<keyword evidence="9" id="KW-0175">Coiled coil</keyword>
<keyword evidence="7" id="KW-0694">RNA-binding</keyword>
<dbReference type="GO" id="GO:0004519">
    <property type="term" value="F:endonuclease activity"/>
    <property type="evidence" value="ECO:0007669"/>
    <property type="project" value="UniProtKB-KW"/>
</dbReference>
<dbReference type="InterPro" id="IPR036187">
    <property type="entry name" value="DNA_mismatch_repair_MutS_sf"/>
</dbReference>
<dbReference type="EnsemblPlants" id="Kaladp0039s0226.1.v1.1">
    <property type="protein sequence ID" value="Kaladp0039s0226.1.v1.1"/>
    <property type="gene ID" value="Kaladp0039s0226.v1.1"/>
</dbReference>
<feature type="region of interest" description="Disordered" evidence="10">
    <location>
        <begin position="1"/>
        <end position="22"/>
    </location>
</feature>
<evidence type="ECO:0000259" key="11">
    <source>
        <dbReference type="PROSITE" id="PS50828"/>
    </source>
</evidence>
<dbReference type="GO" id="GO:0005524">
    <property type="term" value="F:ATP binding"/>
    <property type="evidence" value="ECO:0007669"/>
    <property type="project" value="UniProtKB-KW"/>
</dbReference>
<dbReference type="OMA" id="QMAIDGC"/>
<dbReference type="Pfam" id="PF01713">
    <property type="entry name" value="Smr"/>
    <property type="match status" value="1"/>
</dbReference>
<dbReference type="SUPFAM" id="SSF160443">
    <property type="entry name" value="SMR domain-like"/>
    <property type="match status" value="1"/>
</dbReference>